<evidence type="ECO:0000313" key="1">
    <source>
        <dbReference type="EMBL" id="RIA84526.1"/>
    </source>
</evidence>
<dbReference type="PANTHER" id="PTHR43628:SF1">
    <property type="entry name" value="CHITIN SYNTHASE REGULATORY FACTOR 2-RELATED"/>
    <property type="match status" value="1"/>
</dbReference>
<dbReference type="InterPro" id="IPR011990">
    <property type="entry name" value="TPR-like_helical_dom_sf"/>
</dbReference>
<evidence type="ECO:0000313" key="2">
    <source>
        <dbReference type="Proteomes" id="UP000265703"/>
    </source>
</evidence>
<evidence type="ECO:0008006" key="3">
    <source>
        <dbReference type="Google" id="ProtNLM"/>
    </source>
</evidence>
<accession>A0A397SIQ7</accession>
<protein>
    <recommendedName>
        <fullName evidence="3">Sel1 domain protein repeat-containing protein</fullName>
    </recommendedName>
</protein>
<organism evidence="1 2">
    <name type="scientific">Glomus cerebriforme</name>
    <dbReference type="NCBI Taxonomy" id="658196"/>
    <lineage>
        <taxon>Eukaryota</taxon>
        <taxon>Fungi</taxon>
        <taxon>Fungi incertae sedis</taxon>
        <taxon>Mucoromycota</taxon>
        <taxon>Glomeromycotina</taxon>
        <taxon>Glomeromycetes</taxon>
        <taxon>Glomerales</taxon>
        <taxon>Glomeraceae</taxon>
        <taxon>Glomus</taxon>
    </lineage>
</organism>
<sequence length="243" mass="27939">MIDKIVKHYFNDLNEGKKEKVRKQIVLDYINNHKINLQEMYNWLLNNQNDSNSIYLLGYFNYHGIETDDNKQKALELYQKATNLGNDLAQFKLAKMYMDGIGVSKNYDKTFELSKKLAKNYSCGINLLGCCYVRGIGTHIDLQKAFELYQRAADLGNLQGISNLGNCYKEGFGTDINIQKAFELYQKAANSGNDVAQYNLALMYENGNGIKKDIDNAIYWYKKSFEQGNKNAQKKIENILKVI</sequence>
<proteinExistence type="predicted"/>
<dbReference type="InterPro" id="IPR006597">
    <property type="entry name" value="Sel1-like"/>
</dbReference>
<keyword evidence="2" id="KW-1185">Reference proteome</keyword>
<name>A0A397SIQ7_9GLOM</name>
<dbReference type="SUPFAM" id="SSF81901">
    <property type="entry name" value="HCP-like"/>
    <property type="match status" value="1"/>
</dbReference>
<dbReference type="Gene3D" id="1.25.40.10">
    <property type="entry name" value="Tetratricopeptide repeat domain"/>
    <property type="match status" value="2"/>
</dbReference>
<comment type="caution">
    <text evidence="1">The sequence shown here is derived from an EMBL/GenBank/DDBJ whole genome shotgun (WGS) entry which is preliminary data.</text>
</comment>
<dbReference type="OrthoDB" id="2425131at2759"/>
<dbReference type="PANTHER" id="PTHR43628">
    <property type="entry name" value="ACTIVATOR OF C KINASE PROTEIN 1-RELATED"/>
    <property type="match status" value="1"/>
</dbReference>
<reference evidence="1 2" key="1">
    <citation type="submission" date="2018-06" db="EMBL/GenBank/DDBJ databases">
        <title>Comparative genomics reveals the genomic features of Rhizophagus irregularis, R. cerebriforme, R. diaphanum and Gigaspora rosea, and their symbiotic lifestyle signature.</title>
        <authorList>
            <person name="Morin E."/>
            <person name="San Clemente H."/>
            <person name="Chen E.C.H."/>
            <person name="De La Providencia I."/>
            <person name="Hainaut M."/>
            <person name="Kuo A."/>
            <person name="Kohler A."/>
            <person name="Murat C."/>
            <person name="Tang N."/>
            <person name="Roy S."/>
            <person name="Loubradou J."/>
            <person name="Henrissat B."/>
            <person name="Grigoriev I.V."/>
            <person name="Corradi N."/>
            <person name="Roux C."/>
            <person name="Martin F.M."/>
        </authorList>
    </citation>
    <scope>NUCLEOTIDE SEQUENCE [LARGE SCALE GENOMIC DNA]</scope>
    <source>
        <strain evidence="1 2">DAOM 227022</strain>
    </source>
</reference>
<gene>
    <name evidence="1" type="ORF">C1645_412851</name>
</gene>
<dbReference type="Pfam" id="PF08238">
    <property type="entry name" value="Sel1"/>
    <property type="match status" value="5"/>
</dbReference>
<dbReference type="EMBL" id="QKYT01000486">
    <property type="protein sequence ID" value="RIA84526.1"/>
    <property type="molecule type" value="Genomic_DNA"/>
</dbReference>
<dbReference type="Proteomes" id="UP000265703">
    <property type="component" value="Unassembled WGS sequence"/>
</dbReference>
<dbReference type="AlphaFoldDB" id="A0A397SIQ7"/>
<dbReference type="InterPro" id="IPR052945">
    <property type="entry name" value="Mitotic_Regulator"/>
</dbReference>
<dbReference type="SMART" id="SM00671">
    <property type="entry name" value="SEL1"/>
    <property type="match status" value="5"/>
</dbReference>